<dbReference type="EMBL" id="MFJM01000007">
    <property type="protein sequence ID" value="OGG19049.1"/>
    <property type="molecule type" value="Genomic_DNA"/>
</dbReference>
<evidence type="ECO:0000313" key="2">
    <source>
        <dbReference type="Proteomes" id="UP000176253"/>
    </source>
</evidence>
<accession>A0A1F6A327</accession>
<dbReference type="STRING" id="1798383.A3D78_06805"/>
<reference evidence="1 2" key="1">
    <citation type="journal article" date="2016" name="Nat. Commun.">
        <title>Thousands of microbial genomes shed light on interconnected biogeochemical processes in an aquifer system.</title>
        <authorList>
            <person name="Anantharaman K."/>
            <person name="Brown C.T."/>
            <person name="Hug L.A."/>
            <person name="Sharon I."/>
            <person name="Castelle C.J."/>
            <person name="Probst A.J."/>
            <person name="Thomas B.C."/>
            <person name="Singh A."/>
            <person name="Wilkins M.J."/>
            <person name="Karaoz U."/>
            <person name="Brodie E.L."/>
            <person name="Williams K.H."/>
            <person name="Hubbard S.S."/>
            <person name="Banfield J.F."/>
        </authorList>
    </citation>
    <scope>NUCLEOTIDE SEQUENCE [LARGE SCALE GENOMIC DNA]</scope>
</reference>
<comment type="caution">
    <text evidence="1">The sequence shown here is derived from an EMBL/GenBank/DDBJ whole genome shotgun (WGS) entry which is preliminary data.</text>
</comment>
<evidence type="ECO:0008006" key="3">
    <source>
        <dbReference type="Google" id="ProtNLM"/>
    </source>
</evidence>
<protein>
    <recommendedName>
        <fullName evidence="3">YokE-like PH domain-containing protein</fullName>
    </recommendedName>
</protein>
<gene>
    <name evidence="1" type="ORF">A3D78_06805</name>
</gene>
<name>A0A1F6A327_9BACT</name>
<proteinExistence type="predicted"/>
<organism evidence="1 2">
    <name type="scientific">Candidatus Gottesmanbacteria bacterium RIFCSPHIGHO2_02_FULL_39_14</name>
    <dbReference type="NCBI Taxonomy" id="1798383"/>
    <lineage>
        <taxon>Bacteria</taxon>
        <taxon>Candidatus Gottesmaniibacteriota</taxon>
    </lineage>
</organism>
<evidence type="ECO:0000313" key="1">
    <source>
        <dbReference type="EMBL" id="OGG19049.1"/>
    </source>
</evidence>
<dbReference type="AlphaFoldDB" id="A0A1F6A327"/>
<dbReference type="Proteomes" id="UP000176253">
    <property type="component" value="Unassembled WGS sequence"/>
</dbReference>
<sequence>MNSIQTIFPDASSNQILRQEGKEDQIRNQATKKESDRQTVRDLVKMSNRYIYSISTQFPWNIIPNTIDIEEDRVTFTFRQFLSSQSHSVDIKDISNVFIESSLFSATLQVVSHTYIQNDIKIGHLNRRKAEKARRIIEGLRTFIKHNINTSNYEVNELIAKIEEFHTTKRS</sequence>